<organism evidence="2 3">
    <name type="scientific">Pseudoalteromonas qingdaonensis</name>
    <dbReference type="NCBI Taxonomy" id="3131913"/>
    <lineage>
        <taxon>Bacteria</taxon>
        <taxon>Pseudomonadati</taxon>
        <taxon>Pseudomonadota</taxon>
        <taxon>Gammaproteobacteria</taxon>
        <taxon>Alteromonadales</taxon>
        <taxon>Pseudoalteromonadaceae</taxon>
        <taxon>Pseudoalteromonas</taxon>
    </lineage>
</organism>
<sequence length="107" mass="11482">MKPLLFSSLALLLSTSATAQQLNDPTRPAAGVSTTASTHADASAKQWVLESVVNRNGQFKAIISGSLYARGARLGQYHIARIDANSVLLTQGQKQLKLELYGNDIKN</sequence>
<evidence type="ECO:0008006" key="4">
    <source>
        <dbReference type="Google" id="ProtNLM"/>
    </source>
</evidence>
<evidence type="ECO:0000313" key="2">
    <source>
        <dbReference type="EMBL" id="MEM0515081.1"/>
    </source>
</evidence>
<dbReference type="EMBL" id="JBCGCU010000005">
    <property type="protein sequence ID" value="MEM0515081.1"/>
    <property type="molecule type" value="Genomic_DNA"/>
</dbReference>
<evidence type="ECO:0000256" key="1">
    <source>
        <dbReference type="SAM" id="SignalP"/>
    </source>
</evidence>
<keyword evidence="3" id="KW-1185">Reference proteome</keyword>
<comment type="caution">
    <text evidence="2">The sequence shown here is derived from an EMBL/GenBank/DDBJ whole genome shotgun (WGS) entry which is preliminary data.</text>
</comment>
<dbReference type="Proteomes" id="UP001447008">
    <property type="component" value="Unassembled WGS sequence"/>
</dbReference>
<feature type="chain" id="PRO_5046395441" description="MSHA biogenesis protein MshK" evidence="1">
    <location>
        <begin position="20"/>
        <end position="107"/>
    </location>
</feature>
<proteinExistence type="predicted"/>
<gene>
    <name evidence="2" type="ORF">WCN91_06520</name>
</gene>
<dbReference type="RefSeq" id="WP_342677427.1">
    <property type="nucleotide sequence ID" value="NZ_JBCGCU010000005.1"/>
</dbReference>
<keyword evidence="1" id="KW-0732">Signal</keyword>
<reference evidence="2 3" key="1">
    <citation type="submission" date="2024-03" db="EMBL/GenBank/DDBJ databases">
        <title>Pseudoalteromonas qingdaonensis sp. nov., isolated from the intestines of marine benthic organisms.</title>
        <authorList>
            <person name="Lin X."/>
            <person name="Fang S."/>
            <person name="Hu X."/>
        </authorList>
    </citation>
    <scope>NUCLEOTIDE SEQUENCE [LARGE SCALE GENOMIC DNA]</scope>
    <source>
        <strain evidence="2 3">YIC-827</strain>
    </source>
</reference>
<protein>
    <recommendedName>
        <fullName evidence="4">MSHA biogenesis protein MshK</fullName>
    </recommendedName>
</protein>
<feature type="signal peptide" evidence="1">
    <location>
        <begin position="1"/>
        <end position="19"/>
    </location>
</feature>
<accession>A0ABU9MW71</accession>
<evidence type="ECO:0000313" key="3">
    <source>
        <dbReference type="Proteomes" id="UP001447008"/>
    </source>
</evidence>
<name>A0ABU9MW71_9GAMM</name>